<keyword evidence="3" id="KW-0170">Cobalt</keyword>
<dbReference type="SUPFAM" id="SSF55031">
    <property type="entry name" value="Bacterial exopeptidase dimerisation domain"/>
    <property type="match status" value="1"/>
</dbReference>
<organism evidence="5">
    <name type="scientific">Schlesneria paludicola</name>
    <dbReference type="NCBI Taxonomy" id="360056"/>
    <lineage>
        <taxon>Bacteria</taxon>
        <taxon>Pseudomonadati</taxon>
        <taxon>Planctomycetota</taxon>
        <taxon>Planctomycetia</taxon>
        <taxon>Planctomycetales</taxon>
        <taxon>Planctomycetaceae</taxon>
        <taxon>Schlesneria</taxon>
    </lineage>
</organism>
<evidence type="ECO:0000256" key="2">
    <source>
        <dbReference type="ARBA" id="ARBA00022801"/>
    </source>
</evidence>
<protein>
    <submittedName>
        <fullName evidence="5">Acetylornithine deacetylase</fullName>
    </submittedName>
</protein>
<keyword evidence="1" id="KW-0479">Metal-binding</keyword>
<dbReference type="InterPro" id="IPR036264">
    <property type="entry name" value="Bact_exopeptidase_dim_dom"/>
</dbReference>
<reference evidence="5" key="1">
    <citation type="journal article" date="2020" name="mSystems">
        <title>Genome- and Community-Level Interaction Insights into Carbon Utilization and Element Cycling Functions of Hydrothermarchaeota in Hydrothermal Sediment.</title>
        <authorList>
            <person name="Zhou Z."/>
            <person name="Liu Y."/>
            <person name="Xu W."/>
            <person name="Pan J."/>
            <person name="Luo Z.H."/>
            <person name="Li M."/>
        </authorList>
    </citation>
    <scope>NUCLEOTIDE SEQUENCE [LARGE SCALE GENOMIC DNA]</scope>
    <source>
        <strain evidence="5">SpSt-508</strain>
    </source>
</reference>
<sequence>MDPLTLACDLVAIPSVSAESNAPVSNVIEQWLRQLEFAVERQEFVDPAGVRQVNIVGRKGCGRGGVAYFAHTDVVPAATWSCPDHGPFVPTVRDGRLYGRGSCDMKGSVAAFLAAAARIPSRQLTAPLYVVCTADEEVGYHGAKHVAAHSALYRELVRGGARGVIGEPTELEVVHAHKGGYGFRVISRGRAAHTSTRDGLNANWAMIPFLQEMHQIYRETLHDPAWLHADFDPPDIRWNLCVSDHEPVLNMTAKECVCRVGFRPMPGQQPQRLMDRARQAAERCGLEFEVLWQEGPLWTDPQSGFIRELLKLANRPAPRTVAFGTDGCCFHEVRELAVIGPGSVRQAHTDDEWLSLEQLHAGVDLFERIIRRWCTAA</sequence>
<feature type="domain" description="Peptidase M20 dimerisation" evidence="4">
    <location>
        <begin position="176"/>
        <end position="282"/>
    </location>
</feature>
<evidence type="ECO:0000313" key="5">
    <source>
        <dbReference type="EMBL" id="HGT41174.1"/>
    </source>
</evidence>
<dbReference type="Pfam" id="PF07687">
    <property type="entry name" value="M20_dimer"/>
    <property type="match status" value="1"/>
</dbReference>
<proteinExistence type="predicted"/>
<dbReference type="Gene3D" id="3.30.70.360">
    <property type="match status" value="1"/>
</dbReference>
<accession>A0A7C4LNJ6</accession>
<dbReference type="SUPFAM" id="SSF53187">
    <property type="entry name" value="Zn-dependent exopeptidases"/>
    <property type="match status" value="1"/>
</dbReference>
<comment type="caution">
    <text evidence="5">The sequence shown here is derived from an EMBL/GenBank/DDBJ whole genome shotgun (WGS) entry which is preliminary data.</text>
</comment>
<evidence type="ECO:0000256" key="1">
    <source>
        <dbReference type="ARBA" id="ARBA00022723"/>
    </source>
</evidence>
<evidence type="ECO:0000256" key="3">
    <source>
        <dbReference type="ARBA" id="ARBA00023285"/>
    </source>
</evidence>
<dbReference type="GO" id="GO:0006526">
    <property type="term" value="P:L-arginine biosynthetic process"/>
    <property type="evidence" value="ECO:0007669"/>
    <property type="project" value="TreeGrafter"/>
</dbReference>
<dbReference type="InterPro" id="IPR002933">
    <property type="entry name" value="Peptidase_M20"/>
</dbReference>
<dbReference type="GO" id="GO:0008777">
    <property type="term" value="F:acetylornithine deacetylase activity"/>
    <property type="evidence" value="ECO:0007669"/>
    <property type="project" value="TreeGrafter"/>
</dbReference>
<dbReference type="AlphaFoldDB" id="A0A7C4LNJ6"/>
<gene>
    <name evidence="5" type="ORF">ENS64_18155</name>
</gene>
<dbReference type="EMBL" id="DSVQ01000019">
    <property type="protein sequence ID" value="HGT41174.1"/>
    <property type="molecule type" value="Genomic_DNA"/>
</dbReference>
<dbReference type="PANTHER" id="PTHR43808">
    <property type="entry name" value="ACETYLORNITHINE DEACETYLASE"/>
    <property type="match status" value="1"/>
</dbReference>
<dbReference type="InterPro" id="IPR050072">
    <property type="entry name" value="Peptidase_M20A"/>
</dbReference>
<evidence type="ECO:0000259" key="4">
    <source>
        <dbReference type="Pfam" id="PF07687"/>
    </source>
</evidence>
<keyword evidence="2" id="KW-0378">Hydrolase</keyword>
<dbReference type="InterPro" id="IPR011650">
    <property type="entry name" value="Peptidase_M20_dimer"/>
</dbReference>
<dbReference type="GO" id="GO:0046872">
    <property type="term" value="F:metal ion binding"/>
    <property type="evidence" value="ECO:0007669"/>
    <property type="project" value="UniProtKB-KW"/>
</dbReference>
<dbReference type="PANTHER" id="PTHR43808:SF31">
    <property type="entry name" value="N-ACETYL-L-CITRULLINE DEACETYLASE"/>
    <property type="match status" value="1"/>
</dbReference>
<dbReference type="Gene3D" id="3.40.630.10">
    <property type="entry name" value="Zn peptidases"/>
    <property type="match status" value="1"/>
</dbReference>
<name>A0A7C4LNJ6_9PLAN</name>
<dbReference type="Pfam" id="PF01546">
    <property type="entry name" value="Peptidase_M20"/>
    <property type="match status" value="1"/>
</dbReference>